<dbReference type="GO" id="GO:0008289">
    <property type="term" value="F:lipid binding"/>
    <property type="evidence" value="ECO:0007669"/>
    <property type="project" value="UniProtKB-KW"/>
</dbReference>
<keyword evidence="7 13" id="KW-0443">Lipid metabolism</keyword>
<evidence type="ECO:0000256" key="1">
    <source>
        <dbReference type="ARBA" id="ARBA00004477"/>
    </source>
</evidence>
<keyword evidence="9 13" id="KW-0472">Membrane</keyword>
<evidence type="ECO:0000256" key="6">
    <source>
        <dbReference type="ARBA" id="ARBA00022989"/>
    </source>
</evidence>
<evidence type="ECO:0000256" key="7">
    <source>
        <dbReference type="ARBA" id="ARBA00023098"/>
    </source>
</evidence>
<feature type="region of interest" description="Disordered" evidence="14">
    <location>
        <begin position="278"/>
        <end position="297"/>
    </location>
</feature>
<comment type="similarity">
    <text evidence="2 13">Belongs to the INSIG family.</text>
</comment>
<dbReference type="AlphaFoldDB" id="A0A8C0SAZ3"/>
<reference evidence="15" key="2">
    <citation type="submission" date="2019-03" db="EMBL/GenBank/DDBJ databases">
        <authorList>
            <person name="Warren W.C."/>
            <person name="Johnson G.S."/>
        </authorList>
    </citation>
    <scope>NUCLEOTIDE SEQUENCE [LARGE SCALE GENOMIC DNA]</scope>
    <source>
        <strain evidence="15">Basenji</strain>
    </source>
</reference>
<feature type="transmembrane region" description="Helical" evidence="13">
    <location>
        <begin position="85"/>
        <end position="103"/>
    </location>
</feature>
<evidence type="ECO:0000256" key="8">
    <source>
        <dbReference type="ARBA" id="ARBA00023121"/>
    </source>
</evidence>
<keyword evidence="8" id="KW-0446">Lipid-binding</keyword>
<protein>
    <recommendedName>
        <fullName evidence="13">Insulin-induced gene protein</fullName>
    </recommendedName>
</protein>
<dbReference type="GO" id="GO:0005789">
    <property type="term" value="C:endoplasmic reticulum membrane"/>
    <property type="evidence" value="ECO:0007669"/>
    <property type="project" value="UniProtKB-SubCell"/>
</dbReference>
<dbReference type="PANTHER" id="PTHR15301">
    <property type="entry name" value="INSULIN-INDUCED GENE 1"/>
    <property type="match status" value="1"/>
</dbReference>
<evidence type="ECO:0000256" key="5">
    <source>
        <dbReference type="ARBA" id="ARBA00022824"/>
    </source>
</evidence>
<evidence type="ECO:0000256" key="11">
    <source>
        <dbReference type="ARBA" id="ARBA00023221"/>
    </source>
</evidence>
<dbReference type="Pfam" id="PF07281">
    <property type="entry name" value="INSIG"/>
    <property type="match status" value="1"/>
</dbReference>
<dbReference type="Ensembl" id="ENSCAFT00030035246.1">
    <property type="protein sequence ID" value="ENSCAFP00030030735.1"/>
    <property type="gene ID" value="ENSCAFG00030019148.1"/>
</dbReference>
<gene>
    <name evidence="16" type="primary">INSIG1</name>
</gene>
<evidence type="ECO:0000256" key="2">
    <source>
        <dbReference type="ARBA" id="ARBA00007475"/>
    </source>
</evidence>
<evidence type="ECO:0000256" key="13">
    <source>
        <dbReference type="RuleBase" id="RU241113"/>
    </source>
</evidence>
<dbReference type="InterPro" id="IPR025929">
    <property type="entry name" value="INSIG_fam"/>
</dbReference>
<dbReference type="Ensembl" id="ENSCAFT00040020940.1">
    <property type="protein sequence ID" value="ENSCAFP00040018178.1"/>
    <property type="gene ID" value="ENSCAFG00040011297.1"/>
</dbReference>
<dbReference type="PANTHER" id="PTHR15301:SF11">
    <property type="entry name" value="INSULIN-INDUCED GENE 1 PROTEIN"/>
    <property type="match status" value="1"/>
</dbReference>
<evidence type="ECO:0000256" key="9">
    <source>
        <dbReference type="ARBA" id="ARBA00023136"/>
    </source>
</evidence>
<comment type="subcellular location">
    <subcellularLocation>
        <location evidence="1 13">Endoplasmic reticulum membrane</location>
        <topology evidence="1 13">Multi-pass membrane protein</topology>
    </subcellularLocation>
</comment>
<feature type="transmembrane region" description="Helical" evidence="13">
    <location>
        <begin position="207"/>
        <end position="226"/>
    </location>
</feature>
<evidence type="ECO:0000256" key="4">
    <source>
        <dbReference type="ARBA" id="ARBA00022692"/>
    </source>
</evidence>
<evidence type="ECO:0000256" key="14">
    <source>
        <dbReference type="SAM" id="MobiDB-lite"/>
    </source>
</evidence>
<feature type="region of interest" description="Disordered" evidence="14">
    <location>
        <begin position="44"/>
        <end position="74"/>
    </location>
</feature>
<comment type="subunit">
    <text evidence="12">Interacts with SCAP; interaction is direct and only takes place in the presence of sterols; it prevents interaction between SCAP and the coat protein complex II (COPII). Associates with the SCAP-SREBP complex (composed of SCAP and SREBF1/SREBP1 or SREBF2/SREBP2); association is mediated via its interaction with SCAP and only takes place in the presence of sterols. Interaction with SCAP is mutually exclusive with PAQR3. Interacts with HMGCR (via its SSD); the interaction, accelerated by sterols, leads to the recruitment of HMGCR to AMFR/gp78 for its ubiquitination by the sterol-mediated ERAD pathway. Interacts with AMFR/gp78 (via its membrane domain); the interaction recruits HMCR at the ER membrane for its ubiquitination and degradation by the sterol-mediated ERAD pathway. Interacts with SOAT2/ACAT2; leading to promote recruitment of AMFR/gp78 and subsequent ubiquitination of SOAT2/ACAT2. Interacts with RNF139. Interacts with RNF145.</text>
</comment>
<organism evidence="16 17">
    <name type="scientific">Canis lupus familiaris</name>
    <name type="common">Dog</name>
    <name type="synonym">Canis familiaris</name>
    <dbReference type="NCBI Taxonomy" id="9615"/>
    <lineage>
        <taxon>Eukaryota</taxon>
        <taxon>Metazoa</taxon>
        <taxon>Chordata</taxon>
        <taxon>Craniata</taxon>
        <taxon>Vertebrata</taxon>
        <taxon>Euteleostomi</taxon>
        <taxon>Mammalia</taxon>
        <taxon>Eutheria</taxon>
        <taxon>Laurasiatheria</taxon>
        <taxon>Carnivora</taxon>
        <taxon>Caniformia</taxon>
        <taxon>Canidae</taxon>
        <taxon>Canis</taxon>
    </lineage>
</organism>
<evidence type="ECO:0000313" key="17">
    <source>
        <dbReference type="Proteomes" id="UP000694542"/>
    </source>
</evidence>
<feature type="transmembrane region" description="Helical" evidence="13">
    <location>
        <begin position="123"/>
        <end position="143"/>
    </location>
</feature>
<feature type="transmembrane region" description="Helical" evidence="13">
    <location>
        <begin position="179"/>
        <end position="200"/>
    </location>
</feature>
<keyword evidence="3 13" id="KW-0153">Cholesterol metabolism</keyword>
<evidence type="ECO:0000313" key="16">
    <source>
        <dbReference type="Ensembl" id="ENSCAFP00040018178.1"/>
    </source>
</evidence>
<dbReference type="GO" id="GO:0008203">
    <property type="term" value="P:cholesterol metabolic process"/>
    <property type="evidence" value="ECO:0007669"/>
    <property type="project" value="UniProtKB-KW"/>
</dbReference>
<comment type="function">
    <text evidence="13">Mediates feedback control of cholesterol synthesis.</text>
</comment>
<keyword evidence="4 13" id="KW-0812">Transmembrane</keyword>
<evidence type="ECO:0000256" key="12">
    <source>
        <dbReference type="ARBA" id="ARBA00049711"/>
    </source>
</evidence>
<proteinExistence type="inferred from homology"/>
<dbReference type="Proteomes" id="UP000694429">
    <property type="component" value="Chromosome 16"/>
</dbReference>
<accession>A0A8C0SAZ3</accession>
<name>A0A8C0SAZ3_CANLF</name>
<dbReference type="Proteomes" id="UP000694542">
    <property type="component" value="Chromosome 16"/>
</dbReference>
<evidence type="ECO:0000256" key="3">
    <source>
        <dbReference type="ARBA" id="ARBA00022548"/>
    </source>
</evidence>
<keyword evidence="10" id="KW-1207">Sterol metabolism</keyword>
<keyword evidence="5 13" id="KW-0256">Endoplasmic reticulum</keyword>
<dbReference type="OrthoDB" id="205546at2759"/>
<sequence>MPRLDDHCWSCSCAQGARHRGLPVAGAGGLAAKVGDMLSPAALAARRGPDPAPAHGPRSPGAGGARGAGGGSPGSWHHHLVRRSLVLFSVGVVLALVLNLLQVQRNVTLFPEEVIATIFSSAWWVPPCCGTAAAVVGLLYPCIDSHLGEPHKFKREWASVMRCVAVFVGINHASAKLDFANNVQLSLTLAALSLGLWWTFDRSRSGLGLGITIAFLATLITQLLVYNGVYQYTSPDFLYIRSWLPCIFFSGGVTVGNIGRQLAMLQIFGNMEALSCPREGTRGSASHSQARPPGSGQLTAFPVVVAVRAAPAGAEGTRGRS</sequence>
<keyword evidence="11 13" id="KW-0753">Steroid metabolism</keyword>
<reference evidence="16" key="1">
    <citation type="submission" date="2018-10" db="EMBL/GenBank/DDBJ databases">
        <title>De novo assembly of a Great Dane genome.</title>
        <authorList>
            <person name="Kidd J.M."/>
            <person name="Pendleton A.L."/>
            <person name="Shen F."/>
            <person name="Emery S."/>
        </authorList>
    </citation>
    <scope>NUCLEOTIDE SEQUENCE [LARGE SCALE GENOMIC DNA]</scope>
    <source>
        <strain evidence="16">Great Dane</strain>
    </source>
</reference>
<feature type="transmembrane region" description="Helical" evidence="13">
    <location>
        <begin position="238"/>
        <end position="258"/>
    </location>
</feature>
<keyword evidence="6 13" id="KW-1133">Transmembrane helix</keyword>
<reference evidence="16" key="3">
    <citation type="submission" date="2025-05" db="UniProtKB">
        <authorList>
            <consortium name="Ensembl"/>
        </authorList>
    </citation>
    <scope>IDENTIFICATION</scope>
</reference>
<evidence type="ECO:0000256" key="10">
    <source>
        <dbReference type="ARBA" id="ARBA00023166"/>
    </source>
</evidence>
<evidence type="ECO:0000313" key="15">
    <source>
        <dbReference type="Ensembl" id="ENSCAFP00030030735.1"/>
    </source>
</evidence>
<feature type="compositionally biased region" description="Gly residues" evidence="14">
    <location>
        <begin position="61"/>
        <end position="73"/>
    </location>
</feature>